<feature type="coiled-coil region" evidence="13">
    <location>
        <begin position="184"/>
        <end position="211"/>
    </location>
</feature>
<evidence type="ECO:0000256" key="10">
    <source>
        <dbReference type="ARBA" id="ARBA00023170"/>
    </source>
</evidence>
<evidence type="ECO:0000259" key="16">
    <source>
        <dbReference type="PROSITE" id="PS50221"/>
    </source>
</evidence>
<dbReference type="Proteomes" id="UP000285301">
    <property type="component" value="Unassembled WGS sequence"/>
</dbReference>
<evidence type="ECO:0000256" key="15">
    <source>
        <dbReference type="SAM" id="Phobius"/>
    </source>
</evidence>
<keyword evidence="11" id="KW-0325">Glycoprotein</keyword>
<dbReference type="Gene3D" id="1.25.40.610">
    <property type="match status" value="1"/>
</dbReference>
<reference evidence="19 20" key="1">
    <citation type="journal article" date="2018" name="Gigascience">
        <title>Genomes of trombidid mites reveal novel predicted allergens and laterally-transferred genes associated with secondary metabolism.</title>
        <authorList>
            <person name="Dong X."/>
            <person name="Chaisiri K."/>
            <person name="Xia D."/>
            <person name="Armstrong S.D."/>
            <person name="Fang Y."/>
            <person name="Donnelly M.J."/>
            <person name="Kadowaki T."/>
            <person name="McGarry J.W."/>
            <person name="Darby A.C."/>
            <person name="Makepeace B.L."/>
        </authorList>
    </citation>
    <scope>NUCLEOTIDE SEQUENCE [LARGE SCALE GENOMIC DNA]</scope>
    <source>
        <strain evidence="19">UoL-WK</strain>
    </source>
</reference>
<evidence type="ECO:0000259" key="18">
    <source>
        <dbReference type="PROSITE" id="PS50261"/>
    </source>
</evidence>
<evidence type="ECO:0000256" key="4">
    <source>
        <dbReference type="ARBA" id="ARBA00022692"/>
    </source>
</evidence>
<keyword evidence="3" id="KW-0597">Phosphoprotein</keyword>
<dbReference type="Gene3D" id="4.10.1240.10">
    <property type="entry name" value="GPCR, family 2, extracellular hormone receptor domain"/>
    <property type="match status" value="1"/>
</dbReference>
<evidence type="ECO:0000313" key="20">
    <source>
        <dbReference type="Proteomes" id="UP000285301"/>
    </source>
</evidence>
<dbReference type="InterPro" id="IPR057244">
    <property type="entry name" value="GAIN_B"/>
</dbReference>
<feature type="domain" description="G-protein coupled receptors family 2 profile 1" evidence="17">
    <location>
        <begin position="83"/>
        <end position="141"/>
    </location>
</feature>
<evidence type="ECO:0000256" key="3">
    <source>
        <dbReference type="ARBA" id="ARBA00022553"/>
    </source>
</evidence>
<keyword evidence="12" id="KW-0807">Transducer</keyword>
<feature type="transmembrane region" description="Helical" evidence="15">
    <location>
        <begin position="605"/>
        <end position="633"/>
    </location>
</feature>
<feature type="transmembrane region" description="Helical" evidence="15">
    <location>
        <begin position="500"/>
        <end position="518"/>
    </location>
</feature>
<evidence type="ECO:0000256" key="12">
    <source>
        <dbReference type="ARBA" id="ARBA00023224"/>
    </source>
</evidence>
<keyword evidence="9" id="KW-1015">Disulfide bond</keyword>
<keyword evidence="10 19" id="KW-0675">Receptor</keyword>
<comment type="caution">
    <text evidence="19">The sequence shown here is derived from an EMBL/GenBank/DDBJ whole genome shotgun (WGS) entry which is preliminary data.</text>
</comment>
<keyword evidence="6 15" id="KW-1133">Transmembrane helix</keyword>
<dbReference type="GO" id="GO:0005886">
    <property type="term" value="C:plasma membrane"/>
    <property type="evidence" value="ECO:0007669"/>
    <property type="project" value="UniProtKB-SubCell"/>
</dbReference>
<proteinExistence type="predicted"/>
<dbReference type="EMBL" id="NCKU01000124">
    <property type="protein sequence ID" value="RWS17062.1"/>
    <property type="molecule type" value="Genomic_DNA"/>
</dbReference>
<sequence>MPPIEFKNEKNDIFVRHPHPRLPKNKEQQEKNGNTVSAKGISASNDTISEHFPSTKVISASTEMSSTQSPSTSAFALDNRTNCEARESRNLFWEWTPVETTIMQPCPSDSKGVAKWHCTLQSSQPQWFPKEADLSNCESHWVLLLDEKIREDETKVGIFVNELAEKTKVKTMYGKDIERVTYILSYLINRMEAAIEEIENYQMRNQVVKEILNATQDICNNLLEDSKHNSWLDLNQTQRAVVATHLSEELEKTAELLSKTNTANSNYSRKQSNIYLAVYTRISKDIHEGMELPILSNYNEEPSSSKNNSEMDYLLSSNKVYFPLQTLRRSEKESVVRISFISYSKLGLFLGSNVQEADDLFPGEENVTTIINSNVIGLMLNDKDSFPTNAKVRFTLHHLVKTNVANSKCVFWKAGEFKWSSYGCEVIAWNQTHTTCECNHLTNFAVLMQVRDIKISAANEAALRIITYIGCSVSIICLALTLLIFILCKSLKGDRIAIHTNLCFCLLIGELVFIFGISQTETVILCRIVALILHYIFLSAFLWMFFEGFQLYVMLIEVFESEKPRLPMYYFFSYGIPLVIVAICFSSDPYSYGTLRHCWLRTDNYFVLSFVGPVVAILMANLVFLSLALCVIWKHISTSVISVTKPNKDENKIKSIRFCYLISYSKAFKNQLIRRLWLRGALGLVFLLGMTWTFGVLYLNQETIAMAYLFTIFNSFQGLFIFIFHCFQNEKVRKEYSKVLNSLHLKTNCFASSNENSSAFGSYEKRKNANQLNSTTNSNNQQTSSQSEEPIIAPHSGSSLTPTLRRVATPSGAKHFLTSRIEDTAAIHDSDYGFRNVSEAVQNKQRQRCKTHCEPVLKNGHLEHLYECIDDVPYTPKVFATSACCSCDRDNVNGRSQNEASCECENQMNSNANTKAFRELKLPAIICDNSTVISAKSSCNPIASPKARQKHRDEEKRNMIAKLNGRQVITSAVCNTSADA</sequence>
<protein>
    <submittedName>
        <fullName evidence="19">G-protein coupled receptor protein-like protein</fullName>
    </submittedName>
</protein>
<dbReference type="InterPro" id="IPR046338">
    <property type="entry name" value="GAIN_dom_sf"/>
</dbReference>
<evidence type="ECO:0000256" key="2">
    <source>
        <dbReference type="ARBA" id="ARBA00022475"/>
    </source>
</evidence>
<evidence type="ECO:0000256" key="5">
    <source>
        <dbReference type="ARBA" id="ARBA00022729"/>
    </source>
</evidence>
<dbReference type="Pfam" id="PF00002">
    <property type="entry name" value="7tm_2"/>
    <property type="match status" value="1"/>
</dbReference>
<dbReference type="PRINTS" id="PR00249">
    <property type="entry name" value="GPCRSECRETIN"/>
</dbReference>
<dbReference type="Pfam" id="PF16489">
    <property type="entry name" value="GAIN"/>
    <property type="match status" value="1"/>
</dbReference>
<feature type="compositionally biased region" description="Basic and acidic residues" evidence="14">
    <location>
        <begin position="1"/>
        <end position="15"/>
    </location>
</feature>
<dbReference type="InterPro" id="IPR000832">
    <property type="entry name" value="GPCR_2_secretin-like"/>
</dbReference>
<feature type="domain" description="GAIN-B" evidence="16">
    <location>
        <begin position="291"/>
        <end position="454"/>
    </location>
</feature>
<dbReference type="PANTHER" id="PTHR12011">
    <property type="entry name" value="ADHESION G-PROTEIN COUPLED RECEPTOR"/>
    <property type="match status" value="1"/>
</dbReference>
<dbReference type="AlphaFoldDB" id="A0A443RP77"/>
<dbReference type="PROSITE" id="PS50221">
    <property type="entry name" value="GAIN_B"/>
    <property type="match status" value="1"/>
</dbReference>
<feature type="domain" description="G-protein coupled receptors family 2 profile 2" evidence="18">
    <location>
        <begin position="463"/>
        <end position="729"/>
    </location>
</feature>
<dbReference type="Gene3D" id="2.60.220.50">
    <property type="match status" value="1"/>
</dbReference>
<evidence type="ECO:0000313" key="19">
    <source>
        <dbReference type="EMBL" id="RWS17062.1"/>
    </source>
</evidence>
<feature type="transmembrane region" description="Helical" evidence="15">
    <location>
        <begin position="567"/>
        <end position="585"/>
    </location>
</feature>
<dbReference type="GO" id="GO:0007166">
    <property type="term" value="P:cell surface receptor signaling pathway"/>
    <property type="evidence" value="ECO:0007669"/>
    <property type="project" value="InterPro"/>
</dbReference>
<feature type="transmembrane region" description="Helical" evidence="15">
    <location>
        <begin position="465"/>
        <end position="488"/>
    </location>
</feature>
<feature type="transmembrane region" description="Helical" evidence="15">
    <location>
        <begin position="705"/>
        <end position="727"/>
    </location>
</feature>
<dbReference type="GO" id="GO:0004930">
    <property type="term" value="F:G protein-coupled receptor activity"/>
    <property type="evidence" value="ECO:0007669"/>
    <property type="project" value="UniProtKB-KW"/>
</dbReference>
<accession>A0A443RP77</accession>
<keyword evidence="8 15" id="KW-0472">Membrane</keyword>
<dbReference type="SMART" id="SM00303">
    <property type="entry name" value="GPS"/>
    <property type="match status" value="1"/>
</dbReference>
<feature type="compositionally biased region" description="Polar residues" evidence="14">
    <location>
        <begin position="31"/>
        <end position="47"/>
    </location>
</feature>
<evidence type="ECO:0000256" key="7">
    <source>
        <dbReference type="ARBA" id="ARBA00023040"/>
    </source>
</evidence>
<feature type="transmembrane region" description="Helical" evidence="15">
    <location>
        <begin position="524"/>
        <end position="546"/>
    </location>
</feature>
<evidence type="ECO:0000256" key="6">
    <source>
        <dbReference type="ARBA" id="ARBA00022989"/>
    </source>
</evidence>
<dbReference type="InterPro" id="IPR001879">
    <property type="entry name" value="GPCR_2_extracellular_dom"/>
</dbReference>
<organism evidence="19 20">
    <name type="scientific">Dinothrombium tinctorium</name>
    <dbReference type="NCBI Taxonomy" id="1965070"/>
    <lineage>
        <taxon>Eukaryota</taxon>
        <taxon>Metazoa</taxon>
        <taxon>Ecdysozoa</taxon>
        <taxon>Arthropoda</taxon>
        <taxon>Chelicerata</taxon>
        <taxon>Arachnida</taxon>
        <taxon>Acari</taxon>
        <taxon>Acariformes</taxon>
        <taxon>Trombidiformes</taxon>
        <taxon>Prostigmata</taxon>
        <taxon>Anystina</taxon>
        <taxon>Parasitengona</taxon>
        <taxon>Trombidioidea</taxon>
        <taxon>Trombidiidae</taxon>
        <taxon>Dinothrombium</taxon>
    </lineage>
</organism>
<dbReference type="PROSITE" id="PS50261">
    <property type="entry name" value="G_PROTEIN_RECEP_F2_4"/>
    <property type="match status" value="1"/>
</dbReference>
<gene>
    <name evidence="19" type="ORF">B4U79_01280</name>
</gene>
<dbReference type="PROSITE" id="PS50227">
    <property type="entry name" value="G_PROTEIN_RECEP_F2_3"/>
    <property type="match status" value="1"/>
</dbReference>
<evidence type="ECO:0000256" key="11">
    <source>
        <dbReference type="ARBA" id="ARBA00023180"/>
    </source>
</evidence>
<keyword evidence="7" id="KW-0297">G-protein coupled receptor</keyword>
<evidence type="ECO:0000256" key="13">
    <source>
        <dbReference type="SAM" id="Coils"/>
    </source>
</evidence>
<dbReference type="PROSITE" id="PS00650">
    <property type="entry name" value="G_PROTEIN_RECEP_F2_2"/>
    <property type="match status" value="1"/>
</dbReference>
<keyword evidence="13" id="KW-0175">Coiled coil</keyword>
<dbReference type="CDD" id="cd15440">
    <property type="entry name" value="7tmB2_latrophilin-like_invertebrate"/>
    <property type="match status" value="1"/>
</dbReference>
<comment type="subcellular location">
    <subcellularLocation>
        <location evidence="1">Cell membrane</location>
        <topology evidence="1">Multi-pass membrane protein</topology>
    </subcellularLocation>
</comment>
<dbReference type="OrthoDB" id="1100386at2759"/>
<dbReference type="InterPro" id="IPR017983">
    <property type="entry name" value="GPCR_2_secretin-like_CS"/>
</dbReference>
<dbReference type="InterPro" id="IPR000203">
    <property type="entry name" value="GPS"/>
</dbReference>
<feature type="region of interest" description="Disordered" evidence="14">
    <location>
        <begin position="1"/>
        <end position="52"/>
    </location>
</feature>
<feature type="transmembrane region" description="Helical" evidence="15">
    <location>
        <begin position="676"/>
        <end position="699"/>
    </location>
</feature>
<keyword evidence="20" id="KW-1185">Reference proteome</keyword>
<dbReference type="InterPro" id="IPR017981">
    <property type="entry name" value="GPCR_2-like_7TM"/>
</dbReference>
<dbReference type="FunFam" id="1.20.1070.10:FF:000200">
    <property type="entry name" value="Adhesion G protein-coupled receptor L3"/>
    <property type="match status" value="1"/>
</dbReference>
<keyword evidence="5" id="KW-0732">Signal</keyword>
<evidence type="ECO:0000256" key="14">
    <source>
        <dbReference type="SAM" id="MobiDB-lite"/>
    </source>
</evidence>
<evidence type="ECO:0000256" key="1">
    <source>
        <dbReference type="ARBA" id="ARBA00004651"/>
    </source>
</evidence>
<keyword evidence="4 15" id="KW-0812">Transmembrane</keyword>
<dbReference type="STRING" id="1965070.A0A443RP77"/>
<dbReference type="Pfam" id="PF01825">
    <property type="entry name" value="GPS"/>
    <property type="match status" value="1"/>
</dbReference>
<dbReference type="Gene3D" id="1.20.1070.10">
    <property type="entry name" value="Rhodopsin 7-helix transmembrane proteins"/>
    <property type="match status" value="1"/>
</dbReference>
<evidence type="ECO:0000259" key="17">
    <source>
        <dbReference type="PROSITE" id="PS50227"/>
    </source>
</evidence>
<keyword evidence="2" id="KW-1003">Cell membrane</keyword>
<name>A0A443RP77_9ACAR</name>
<feature type="region of interest" description="Disordered" evidence="14">
    <location>
        <begin position="771"/>
        <end position="804"/>
    </location>
</feature>
<dbReference type="InterPro" id="IPR036445">
    <property type="entry name" value="GPCR_2_extracell_dom_sf"/>
</dbReference>
<feature type="compositionally biased region" description="Low complexity" evidence="14">
    <location>
        <begin position="771"/>
        <end position="787"/>
    </location>
</feature>
<evidence type="ECO:0000256" key="8">
    <source>
        <dbReference type="ARBA" id="ARBA00023136"/>
    </source>
</evidence>
<dbReference type="InterPro" id="IPR048072">
    <property type="entry name" value="7tmB2_latrophilin-like"/>
</dbReference>
<dbReference type="InterPro" id="IPR032471">
    <property type="entry name" value="AGRL2-4_GAIN_subdom_A"/>
</dbReference>
<evidence type="ECO:0000256" key="9">
    <source>
        <dbReference type="ARBA" id="ARBA00023157"/>
    </source>
</evidence>
<dbReference type="PANTHER" id="PTHR12011:SF347">
    <property type="entry name" value="FI21270P1-RELATED"/>
    <property type="match status" value="1"/>
</dbReference>